<feature type="compositionally biased region" description="Basic residues" evidence="1">
    <location>
        <begin position="1"/>
        <end position="13"/>
    </location>
</feature>
<proteinExistence type="predicted"/>
<evidence type="ECO:0000313" key="3">
    <source>
        <dbReference type="Proteomes" id="UP000438429"/>
    </source>
</evidence>
<dbReference type="EMBL" id="VEVO01000023">
    <property type="protein sequence ID" value="KAF0022930.1"/>
    <property type="molecule type" value="Genomic_DNA"/>
</dbReference>
<feature type="region of interest" description="Disordered" evidence="1">
    <location>
        <begin position="1"/>
        <end position="24"/>
    </location>
</feature>
<accession>A0A6A4RU79</accession>
<feature type="compositionally biased region" description="Polar residues" evidence="1">
    <location>
        <begin position="77"/>
        <end position="94"/>
    </location>
</feature>
<feature type="region of interest" description="Disordered" evidence="1">
    <location>
        <begin position="62"/>
        <end position="94"/>
    </location>
</feature>
<evidence type="ECO:0000256" key="1">
    <source>
        <dbReference type="SAM" id="MobiDB-lite"/>
    </source>
</evidence>
<protein>
    <submittedName>
        <fullName evidence="2">Uncharacterized protein</fullName>
    </submittedName>
</protein>
<gene>
    <name evidence="2" type="ORF">F2P81_024911</name>
</gene>
<dbReference type="Proteomes" id="UP000438429">
    <property type="component" value="Unassembled WGS sequence"/>
</dbReference>
<reference evidence="2 3" key="1">
    <citation type="submission" date="2019-06" db="EMBL/GenBank/DDBJ databases">
        <title>Draft genomes of female and male turbot (Scophthalmus maximus).</title>
        <authorList>
            <person name="Xu H."/>
            <person name="Xu X.-W."/>
            <person name="Shao C."/>
            <person name="Chen S."/>
        </authorList>
    </citation>
    <scope>NUCLEOTIDE SEQUENCE [LARGE SCALE GENOMIC DNA]</scope>
    <source>
        <strain evidence="2">Ysfricsl-2016a</strain>
        <tissue evidence="2">Blood</tissue>
    </source>
</reference>
<name>A0A6A4RU79_SCOMX</name>
<sequence>MNRARHRKYKTIRQSKFSPALGPDAADPRLCCTSGPEGLRHHFCMFKLIEYKTHGFNNEEYSRLKKNRTRQEGAVFKNNSRSNHATQSTHKGFD</sequence>
<comment type="caution">
    <text evidence="2">The sequence shown here is derived from an EMBL/GenBank/DDBJ whole genome shotgun (WGS) entry which is preliminary data.</text>
</comment>
<evidence type="ECO:0000313" key="2">
    <source>
        <dbReference type="EMBL" id="KAF0022930.1"/>
    </source>
</evidence>
<dbReference type="AlphaFoldDB" id="A0A6A4RU79"/>
<organism evidence="2 3">
    <name type="scientific">Scophthalmus maximus</name>
    <name type="common">Turbot</name>
    <name type="synonym">Psetta maxima</name>
    <dbReference type="NCBI Taxonomy" id="52904"/>
    <lineage>
        <taxon>Eukaryota</taxon>
        <taxon>Metazoa</taxon>
        <taxon>Chordata</taxon>
        <taxon>Craniata</taxon>
        <taxon>Vertebrata</taxon>
        <taxon>Euteleostomi</taxon>
        <taxon>Actinopterygii</taxon>
        <taxon>Neopterygii</taxon>
        <taxon>Teleostei</taxon>
        <taxon>Neoteleostei</taxon>
        <taxon>Acanthomorphata</taxon>
        <taxon>Carangaria</taxon>
        <taxon>Pleuronectiformes</taxon>
        <taxon>Pleuronectoidei</taxon>
        <taxon>Scophthalmidae</taxon>
        <taxon>Scophthalmus</taxon>
    </lineage>
</organism>